<keyword evidence="1" id="KW-0596">Phosphopantetheine</keyword>
<dbReference type="OrthoDB" id="6637748at2"/>
<name>A0A4R4ZSZ1_9ACTN</name>
<reference evidence="4 5" key="1">
    <citation type="submission" date="2019-03" db="EMBL/GenBank/DDBJ databases">
        <title>Draft genome sequences of novel Actinobacteria.</title>
        <authorList>
            <person name="Sahin N."/>
            <person name="Ay H."/>
            <person name="Saygin H."/>
        </authorList>
    </citation>
    <scope>NUCLEOTIDE SEQUENCE [LARGE SCALE GENOMIC DNA]</scope>
    <source>
        <strain evidence="4 5">JCM 13523</strain>
    </source>
</reference>
<dbReference type="Pfam" id="PF00550">
    <property type="entry name" value="PP-binding"/>
    <property type="match status" value="1"/>
</dbReference>
<dbReference type="PROSITE" id="PS00012">
    <property type="entry name" value="PHOSPHOPANTETHEINE"/>
    <property type="match status" value="1"/>
</dbReference>
<dbReference type="InterPro" id="IPR009081">
    <property type="entry name" value="PP-bd_ACP"/>
</dbReference>
<protein>
    <recommendedName>
        <fullName evidence="3">Carrier domain-containing protein</fullName>
    </recommendedName>
</protein>
<dbReference type="AlphaFoldDB" id="A0A4R4ZSZ1"/>
<organism evidence="4 5">
    <name type="scientific">Kribbella antibiotica</name>
    <dbReference type="NCBI Taxonomy" id="190195"/>
    <lineage>
        <taxon>Bacteria</taxon>
        <taxon>Bacillati</taxon>
        <taxon>Actinomycetota</taxon>
        <taxon>Actinomycetes</taxon>
        <taxon>Propionibacteriales</taxon>
        <taxon>Kribbellaceae</taxon>
        <taxon>Kribbella</taxon>
    </lineage>
</organism>
<dbReference type="InterPro" id="IPR036736">
    <property type="entry name" value="ACP-like_sf"/>
</dbReference>
<accession>A0A4R4ZSZ1</accession>
<evidence type="ECO:0000259" key="3">
    <source>
        <dbReference type="PROSITE" id="PS50075"/>
    </source>
</evidence>
<comment type="caution">
    <text evidence="4">The sequence shown here is derived from an EMBL/GenBank/DDBJ whole genome shotgun (WGS) entry which is preliminary data.</text>
</comment>
<dbReference type="Proteomes" id="UP000295124">
    <property type="component" value="Unassembled WGS sequence"/>
</dbReference>
<gene>
    <name evidence="4" type="ORF">E1263_07410</name>
</gene>
<evidence type="ECO:0000256" key="1">
    <source>
        <dbReference type="ARBA" id="ARBA00022450"/>
    </source>
</evidence>
<keyword evidence="2" id="KW-0597">Phosphoprotein</keyword>
<dbReference type="SUPFAM" id="SSF47336">
    <property type="entry name" value="ACP-like"/>
    <property type="match status" value="1"/>
</dbReference>
<proteinExistence type="predicted"/>
<sequence length="81" mass="8717">MRADYSAVREVVATEWCAVVDTFGVSDEDDFFALGGNSLMAVNLVERVERQLGIKFPLQSLFLDGSFGGVVDACHTAATAE</sequence>
<dbReference type="Gene3D" id="1.10.1200.10">
    <property type="entry name" value="ACP-like"/>
    <property type="match status" value="1"/>
</dbReference>
<dbReference type="EMBL" id="SMKX01000014">
    <property type="protein sequence ID" value="TDD61520.1"/>
    <property type="molecule type" value="Genomic_DNA"/>
</dbReference>
<evidence type="ECO:0000256" key="2">
    <source>
        <dbReference type="ARBA" id="ARBA00022553"/>
    </source>
</evidence>
<dbReference type="PROSITE" id="PS50075">
    <property type="entry name" value="CARRIER"/>
    <property type="match status" value="1"/>
</dbReference>
<evidence type="ECO:0000313" key="4">
    <source>
        <dbReference type="EMBL" id="TDD61520.1"/>
    </source>
</evidence>
<feature type="domain" description="Carrier" evidence="3">
    <location>
        <begin position="3"/>
        <end position="78"/>
    </location>
</feature>
<keyword evidence="5" id="KW-1185">Reference proteome</keyword>
<dbReference type="InterPro" id="IPR006162">
    <property type="entry name" value="Ppantetheine_attach_site"/>
</dbReference>
<evidence type="ECO:0000313" key="5">
    <source>
        <dbReference type="Proteomes" id="UP000295124"/>
    </source>
</evidence>
<dbReference type="RefSeq" id="WP_132166420.1">
    <property type="nucleotide sequence ID" value="NZ_SMKX01000014.1"/>
</dbReference>